<dbReference type="Proteomes" id="UP000572635">
    <property type="component" value="Unassembled WGS sequence"/>
</dbReference>
<sequence>MLQTYPAADLQQVARRLNDEFSSLAPGNVHRCVHDTWKCAEHLGFRVTPGLVERVARERLQAMVMSRPPSERLVGPRLPDHDAIA</sequence>
<dbReference type="EMBL" id="JACHDB010000002">
    <property type="protein sequence ID" value="MBB5435410.1"/>
    <property type="molecule type" value="Genomic_DNA"/>
</dbReference>
<accession>A0A7W8QRR9</accession>
<evidence type="ECO:0000313" key="2">
    <source>
        <dbReference type="Proteomes" id="UP000572635"/>
    </source>
</evidence>
<proteinExistence type="predicted"/>
<gene>
    <name evidence="1" type="ORF">HDA36_005558</name>
</gene>
<dbReference type="RefSeq" id="WP_184398192.1">
    <property type="nucleotide sequence ID" value="NZ_BAAAJD010000047.1"/>
</dbReference>
<dbReference type="AlphaFoldDB" id="A0A7W8QRR9"/>
<evidence type="ECO:0000313" key="1">
    <source>
        <dbReference type="EMBL" id="MBB5435410.1"/>
    </source>
</evidence>
<dbReference type="Gene3D" id="1.10.8.1060">
    <property type="entry name" value="Corynebacterium glutamicum thioredoxin-dependent arsenate reductase, N-terminal domain"/>
    <property type="match status" value="1"/>
</dbReference>
<keyword evidence="2" id="KW-1185">Reference proteome</keyword>
<organism evidence="1 2">
    <name type="scientific">Nocardiopsis composta</name>
    <dbReference type="NCBI Taxonomy" id="157465"/>
    <lineage>
        <taxon>Bacteria</taxon>
        <taxon>Bacillati</taxon>
        <taxon>Actinomycetota</taxon>
        <taxon>Actinomycetes</taxon>
        <taxon>Streptosporangiales</taxon>
        <taxon>Nocardiopsidaceae</taxon>
        <taxon>Nocardiopsis</taxon>
    </lineage>
</organism>
<dbReference type="NCBIfam" id="NF046112">
    <property type="entry name" value="MSMEG_6209_Nter"/>
    <property type="match status" value="1"/>
</dbReference>
<comment type="caution">
    <text evidence="1">The sequence shown here is derived from an EMBL/GenBank/DDBJ whole genome shotgun (WGS) entry which is preliminary data.</text>
</comment>
<protein>
    <submittedName>
        <fullName evidence="1">Uncharacterized protein</fullName>
    </submittedName>
</protein>
<reference evidence="1 2" key="1">
    <citation type="submission" date="2020-08" db="EMBL/GenBank/DDBJ databases">
        <title>Sequencing the genomes of 1000 actinobacteria strains.</title>
        <authorList>
            <person name="Klenk H.-P."/>
        </authorList>
    </citation>
    <scope>NUCLEOTIDE SEQUENCE [LARGE SCALE GENOMIC DNA]</scope>
    <source>
        <strain evidence="1 2">DSM 44551</strain>
    </source>
</reference>
<name>A0A7W8QRR9_9ACTN</name>